<comment type="similarity">
    <text evidence="2">Belongs to the acyltransferase 3 family.</text>
</comment>
<proteinExistence type="inferred from homology"/>
<evidence type="ECO:0000256" key="2">
    <source>
        <dbReference type="ARBA" id="ARBA00007400"/>
    </source>
</evidence>
<keyword evidence="10" id="KW-1185">Reference proteome</keyword>
<evidence type="ECO:0000256" key="3">
    <source>
        <dbReference type="ARBA" id="ARBA00022475"/>
    </source>
</evidence>
<keyword evidence="4 7" id="KW-0812">Transmembrane</keyword>
<reference evidence="9" key="1">
    <citation type="submission" date="2018-09" db="EMBL/GenBank/DDBJ databases">
        <title>Murine metabolic-syndrome-specific gut microbial biobank.</title>
        <authorList>
            <person name="Liu C."/>
        </authorList>
    </citation>
    <scope>NUCLEOTIDE SEQUENCE</scope>
    <source>
        <strain evidence="9">D42-62</strain>
    </source>
</reference>
<protein>
    <submittedName>
        <fullName evidence="9">Acyltransferase</fullName>
    </submittedName>
</protein>
<gene>
    <name evidence="9" type="ORF">D5281_01595</name>
</gene>
<evidence type="ECO:0000256" key="5">
    <source>
        <dbReference type="ARBA" id="ARBA00022989"/>
    </source>
</evidence>
<evidence type="ECO:0000256" key="7">
    <source>
        <dbReference type="SAM" id="Phobius"/>
    </source>
</evidence>
<evidence type="ECO:0000313" key="9">
    <source>
        <dbReference type="EMBL" id="NBJ91310.1"/>
    </source>
</evidence>
<keyword evidence="5 7" id="KW-1133">Transmembrane helix</keyword>
<evidence type="ECO:0000259" key="8">
    <source>
        <dbReference type="Pfam" id="PF01757"/>
    </source>
</evidence>
<keyword evidence="6 7" id="KW-0472">Membrane</keyword>
<feature type="transmembrane region" description="Helical" evidence="7">
    <location>
        <begin position="126"/>
        <end position="145"/>
    </location>
</feature>
<dbReference type="Pfam" id="PF01757">
    <property type="entry name" value="Acyl_transf_3"/>
    <property type="match status" value="1"/>
</dbReference>
<evidence type="ECO:0000313" key="10">
    <source>
        <dbReference type="Proteomes" id="UP001154420"/>
    </source>
</evidence>
<evidence type="ECO:0000256" key="6">
    <source>
        <dbReference type="ARBA" id="ARBA00023136"/>
    </source>
</evidence>
<name>A0A9X5BCQ9_9FIRM</name>
<feature type="domain" description="Acyltransferase 3" evidence="8">
    <location>
        <begin position="8"/>
        <end position="328"/>
    </location>
</feature>
<comment type="subcellular location">
    <subcellularLocation>
        <location evidence="1">Cell membrane</location>
        <topology evidence="1">Multi-pass membrane protein</topology>
    </subcellularLocation>
</comment>
<keyword evidence="9" id="KW-0012">Acyltransferase</keyword>
<dbReference type="GO" id="GO:0016413">
    <property type="term" value="F:O-acetyltransferase activity"/>
    <property type="evidence" value="ECO:0007669"/>
    <property type="project" value="TreeGrafter"/>
</dbReference>
<keyword evidence="9" id="KW-0808">Transferase</keyword>
<feature type="transmembrane region" description="Helical" evidence="7">
    <location>
        <begin position="152"/>
        <end position="170"/>
    </location>
</feature>
<dbReference type="PANTHER" id="PTHR40074">
    <property type="entry name" value="O-ACETYLTRANSFERASE WECH"/>
    <property type="match status" value="1"/>
</dbReference>
<dbReference type="OrthoDB" id="9810469at2"/>
<dbReference type="AlphaFoldDB" id="A0A9X5BCQ9"/>
<keyword evidence="3" id="KW-1003">Cell membrane</keyword>
<dbReference type="RefSeq" id="WP_160558385.1">
    <property type="nucleotide sequence ID" value="NZ_QZDT01000001.1"/>
</dbReference>
<feature type="transmembrane region" description="Helical" evidence="7">
    <location>
        <begin position="12"/>
        <end position="31"/>
    </location>
</feature>
<evidence type="ECO:0000256" key="1">
    <source>
        <dbReference type="ARBA" id="ARBA00004651"/>
    </source>
</evidence>
<evidence type="ECO:0000256" key="4">
    <source>
        <dbReference type="ARBA" id="ARBA00022692"/>
    </source>
</evidence>
<feature type="transmembrane region" description="Helical" evidence="7">
    <location>
        <begin position="209"/>
        <end position="231"/>
    </location>
</feature>
<dbReference type="InterPro" id="IPR002656">
    <property type="entry name" value="Acyl_transf_3_dom"/>
</dbReference>
<organism evidence="9 10">
    <name type="scientific">Parablautia muri</name>
    <dbReference type="NCBI Taxonomy" id="2320879"/>
    <lineage>
        <taxon>Bacteria</taxon>
        <taxon>Bacillati</taxon>
        <taxon>Bacillota</taxon>
        <taxon>Clostridia</taxon>
        <taxon>Lachnospirales</taxon>
        <taxon>Lachnospiraceae</taxon>
        <taxon>Parablautia</taxon>
    </lineage>
</organism>
<sequence>MKAARKIDLDIIRIVAILLVIFNHTDGFIYYTETGNIMTWLFSLGMACICRVGVPLFFMVSGALLLSKDETIKELLCRRVSKIFIVLIIISIFYYVMDVCRHRIPNAGVNDFLEKFYTNGIRESLWFLYAYCGMLLTLPFFRIMIRHIDQRLMRYLFGLKIIFALILPLWKELFGFSISLDLGFVNDYVFYMILGYYMKFASTWQEKRYRFWQESVGFIGCVVFDMIIMQIHFLKIGNYSQELLDIFICIMAPLVFCICGKIADRWRGNERINITIAAVGQCVFGIYLLDNFVRWQLLSLYLFLSEKTIGVFANSIYVCGVFIVGFIYTAVLRKIPFIKSYL</sequence>
<dbReference type="Proteomes" id="UP001154420">
    <property type="component" value="Unassembled WGS sequence"/>
</dbReference>
<feature type="transmembrane region" description="Helical" evidence="7">
    <location>
        <begin position="37"/>
        <end position="67"/>
    </location>
</feature>
<dbReference type="GO" id="GO:0005886">
    <property type="term" value="C:plasma membrane"/>
    <property type="evidence" value="ECO:0007669"/>
    <property type="project" value="UniProtKB-SubCell"/>
</dbReference>
<dbReference type="PANTHER" id="PTHR40074:SF2">
    <property type="entry name" value="O-ACETYLTRANSFERASE WECH"/>
    <property type="match status" value="1"/>
</dbReference>
<accession>A0A9X5BCQ9</accession>
<feature type="transmembrane region" description="Helical" evidence="7">
    <location>
        <begin position="176"/>
        <end position="197"/>
    </location>
</feature>
<feature type="transmembrane region" description="Helical" evidence="7">
    <location>
        <begin position="272"/>
        <end position="289"/>
    </location>
</feature>
<feature type="transmembrane region" description="Helical" evidence="7">
    <location>
        <begin position="79"/>
        <end position="97"/>
    </location>
</feature>
<dbReference type="EMBL" id="QZDT01000001">
    <property type="protein sequence ID" value="NBJ91310.1"/>
    <property type="molecule type" value="Genomic_DNA"/>
</dbReference>
<dbReference type="GO" id="GO:0009246">
    <property type="term" value="P:enterobacterial common antigen biosynthetic process"/>
    <property type="evidence" value="ECO:0007669"/>
    <property type="project" value="TreeGrafter"/>
</dbReference>
<feature type="transmembrane region" description="Helical" evidence="7">
    <location>
        <begin position="243"/>
        <end position="260"/>
    </location>
</feature>
<comment type="caution">
    <text evidence="9">The sequence shown here is derived from an EMBL/GenBank/DDBJ whole genome shotgun (WGS) entry which is preliminary data.</text>
</comment>
<feature type="transmembrane region" description="Helical" evidence="7">
    <location>
        <begin position="309"/>
        <end position="332"/>
    </location>
</feature>